<evidence type="ECO:0000313" key="1">
    <source>
        <dbReference type="EMBL" id="MBU3850734.1"/>
    </source>
</evidence>
<proteinExistence type="predicted"/>
<dbReference type="PANTHER" id="PTHR20275">
    <property type="entry name" value="NAD KINASE"/>
    <property type="match status" value="1"/>
</dbReference>
<dbReference type="GO" id="GO:0005524">
    <property type="term" value="F:ATP binding"/>
    <property type="evidence" value="ECO:0007669"/>
    <property type="project" value="UniProtKB-ARBA"/>
</dbReference>
<dbReference type="GO" id="GO:0051287">
    <property type="term" value="F:NAD binding"/>
    <property type="evidence" value="ECO:0007669"/>
    <property type="project" value="UniProtKB-ARBA"/>
</dbReference>
<dbReference type="InterPro" id="IPR017438">
    <property type="entry name" value="ATP-NAD_kinase_N"/>
</dbReference>
<evidence type="ECO:0000313" key="2">
    <source>
        <dbReference type="Proteomes" id="UP000823914"/>
    </source>
</evidence>
<dbReference type="Gene3D" id="3.40.50.10330">
    <property type="entry name" value="Probable inorganic polyphosphate/atp-NAD kinase, domain 1"/>
    <property type="match status" value="1"/>
</dbReference>
<accession>A0A9E2L2Q7</accession>
<organism evidence="1 2">
    <name type="scientific">Candidatus Treponema excrementipullorum</name>
    <dbReference type="NCBI Taxonomy" id="2838768"/>
    <lineage>
        <taxon>Bacteria</taxon>
        <taxon>Pseudomonadati</taxon>
        <taxon>Spirochaetota</taxon>
        <taxon>Spirochaetia</taxon>
        <taxon>Spirochaetales</taxon>
        <taxon>Treponemataceae</taxon>
        <taxon>Treponema</taxon>
    </lineage>
</organism>
<dbReference type="Proteomes" id="UP000823914">
    <property type="component" value="Unassembled WGS sequence"/>
</dbReference>
<gene>
    <name evidence="1" type="ORF">IAA16_09225</name>
</gene>
<protein>
    <submittedName>
        <fullName evidence="1">NAD(+)/NADH kinase</fullName>
    </submittedName>
</protein>
<dbReference type="AlphaFoldDB" id="A0A9E2L2Q7"/>
<dbReference type="SUPFAM" id="SSF111331">
    <property type="entry name" value="NAD kinase/diacylglycerol kinase-like"/>
    <property type="match status" value="1"/>
</dbReference>
<dbReference type="InterPro" id="IPR002504">
    <property type="entry name" value="NADK"/>
</dbReference>
<dbReference type="Pfam" id="PF01513">
    <property type="entry name" value="NAD_kinase"/>
    <property type="match status" value="1"/>
</dbReference>
<comment type="caution">
    <text evidence="1">The sequence shown here is derived from an EMBL/GenBank/DDBJ whole genome shotgun (WGS) entry which is preliminary data.</text>
</comment>
<reference evidence="1" key="1">
    <citation type="journal article" date="2021" name="PeerJ">
        <title>Extensive microbial diversity within the chicken gut microbiome revealed by metagenomics and culture.</title>
        <authorList>
            <person name="Gilroy R."/>
            <person name="Ravi A."/>
            <person name="Getino M."/>
            <person name="Pursley I."/>
            <person name="Horton D.L."/>
            <person name="Alikhan N.F."/>
            <person name="Baker D."/>
            <person name="Gharbi K."/>
            <person name="Hall N."/>
            <person name="Watson M."/>
            <person name="Adriaenssens E.M."/>
            <person name="Foster-Nyarko E."/>
            <person name="Jarju S."/>
            <person name="Secka A."/>
            <person name="Antonio M."/>
            <person name="Oren A."/>
            <person name="Chaudhuri R.R."/>
            <person name="La Ragione R."/>
            <person name="Hildebrand F."/>
            <person name="Pallen M.J."/>
        </authorList>
    </citation>
    <scope>NUCLEOTIDE SEQUENCE</scope>
    <source>
        <strain evidence="1">Gambia15-2214</strain>
    </source>
</reference>
<name>A0A9E2L2Q7_9SPIR</name>
<sequence length="163" mass="18183">MKKALIVVNSYKKECHDYAEIIKQYLDSRGIGNSVFFFSDGNKLCDFSKADFVVTLGGDGTVLFAARGCASHGIPIFPINLGHFGFIASIQKQNWQEKLELFLEKKLPIVSRSLVEACVFRDGKKKYTVRGFNDIVISAKQSARIVTLDLKFGGFPFGEFKAD</sequence>
<dbReference type="GO" id="GO:0003951">
    <property type="term" value="F:NAD+ kinase activity"/>
    <property type="evidence" value="ECO:0007669"/>
    <property type="project" value="InterPro"/>
</dbReference>
<keyword evidence="1" id="KW-0418">Kinase</keyword>
<reference evidence="1" key="2">
    <citation type="submission" date="2021-04" db="EMBL/GenBank/DDBJ databases">
        <authorList>
            <person name="Gilroy R."/>
        </authorList>
    </citation>
    <scope>NUCLEOTIDE SEQUENCE</scope>
    <source>
        <strain evidence="1">Gambia15-2214</strain>
    </source>
</reference>
<dbReference type="PANTHER" id="PTHR20275:SF0">
    <property type="entry name" value="NAD KINASE"/>
    <property type="match status" value="1"/>
</dbReference>
<feature type="non-terminal residue" evidence="1">
    <location>
        <position position="163"/>
    </location>
</feature>
<dbReference type="GO" id="GO:0006741">
    <property type="term" value="P:NADP+ biosynthetic process"/>
    <property type="evidence" value="ECO:0007669"/>
    <property type="project" value="InterPro"/>
</dbReference>
<dbReference type="EMBL" id="JAHLFV010000212">
    <property type="protein sequence ID" value="MBU3850734.1"/>
    <property type="molecule type" value="Genomic_DNA"/>
</dbReference>
<keyword evidence="1" id="KW-0808">Transferase</keyword>
<dbReference type="InterPro" id="IPR016064">
    <property type="entry name" value="NAD/diacylglycerol_kinase_sf"/>
</dbReference>